<dbReference type="AlphaFoldDB" id="A0A1G6YAF9"/>
<dbReference type="STRING" id="1271860.SAMN05216174_12081"/>
<keyword evidence="1" id="KW-0946">Virion</keyword>
<dbReference type="RefSeq" id="WP_091456925.1">
    <property type="nucleotide sequence ID" value="NZ_FMZZ01000020.1"/>
</dbReference>
<proteinExistence type="predicted"/>
<organism evidence="1 2">
    <name type="scientific">Actinokineospora iranica</name>
    <dbReference type="NCBI Taxonomy" id="1271860"/>
    <lineage>
        <taxon>Bacteria</taxon>
        <taxon>Bacillati</taxon>
        <taxon>Actinomycetota</taxon>
        <taxon>Actinomycetes</taxon>
        <taxon>Pseudonocardiales</taxon>
        <taxon>Pseudonocardiaceae</taxon>
        <taxon>Actinokineospora</taxon>
    </lineage>
</organism>
<dbReference type="Proteomes" id="UP000199501">
    <property type="component" value="Unassembled WGS sequence"/>
</dbReference>
<keyword evidence="1" id="KW-0167">Capsid protein</keyword>
<dbReference type="EMBL" id="FMZZ01000020">
    <property type="protein sequence ID" value="SDD86566.1"/>
    <property type="molecule type" value="Genomic_DNA"/>
</dbReference>
<dbReference type="OrthoDB" id="3987726at2"/>
<gene>
    <name evidence="1" type="ORF">SAMN05216174_12081</name>
</gene>
<protein>
    <submittedName>
        <fullName evidence="1">P22 coat protein-gene protein 5</fullName>
    </submittedName>
</protein>
<evidence type="ECO:0000313" key="2">
    <source>
        <dbReference type="Proteomes" id="UP000199501"/>
    </source>
</evidence>
<name>A0A1G6YAF9_9PSEU</name>
<keyword evidence="2" id="KW-1185">Reference proteome</keyword>
<reference evidence="2" key="1">
    <citation type="submission" date="2016-10" db="EMBL/GenBank/DDBJ databases">
        <authorList>
            <person name="Varghese N."/>
            <person name="Submissions S."/>
        </authorList>
    </citation>
    <scope>NUCLEOTIDE SEQUENCE [LARGE SCALE GENOMIC DNA]</scope>
    <source>
        <strain evidence="2">IBRC-M 10403</strain>
    </source>
</reference>
<accession>A0A1G6YAF9</accession>
<sequence>MPNQLLTVDVIAREAIATLYEQTVMAGLVHRDYEGDFTGNSGDTISIRKPATFVVNEFDRQTGIVLQDARETSTTLTLDKIPDVSFAVTSEDWSMRITDFSEQFLTPAMEAISQYADRLVLGLRADVTQTVEYDPVAANVSDVLPAAGKVLNDANVPLADRRAVADTSLTALFQTDPLFTQAQQVGDDGTALREASIGRKRGFDNYMSQNIKDGVSVAFRREAFTLATRTLPLPRGIGAGQGSVVTYKGLGLRVIYGYDMAKKQDVVSVDCLMGVKTLDPKRAVLIKRKAATP</sequence>
<evidence type="ECO:0000313" key="1">
    <source>
        <dbReference type="EMBL" id="SDD86566.1"/>
    </source>
</evidence>